<dbReference type="Gene3D" id="3.40.50.12670">
    <property type="match status" value="1"/>
</dbReference>
<dbReference type="GO" id="GO:0006508">
    <property type="term" value="P:proteolysis"/>
    <property type="evidence" value="ECO:0007669"/>
    <property type="project" value="UniProtKB-KW"/>
</dbReference>
<dbReference type="PANTHER" id="PTHR11802:SF70">
    <property type="entry name" value="SERINE CARBOXYPEPTIDASE CTSA-3.1"/>
    <property type="match status" value="1"/>
</dbReference>
<reference evidence="4" key="1">
    <citation type="submission" date="2024-02" db="UniProtKB">
        <authorList>
            <consortium name="WormBaseParasite"/>
        </authorList>
    </citation>
    <scope>IDENTIFICATION</scope>
</reference>
<dbReference type="EC" id="3.4.16.-" evidence="2"/>
<proteinExistence type="inferred from homology"/>
<dbReference type="GO" id="GO:0004185">
    <property type="term" value="F:serine-type carboxypeptidase activity"/>
    <property type="evidence" value="ECO:0007669"/>
    <property type="project" value="UniProtKB-UniRule"/>
</dbReference>
<dbReference type="PRINTS" id="PR00724">
    <property type="entry name" value="CRBOXYPTASEC"/>
</dbReference>
<dbReference type="Proteomes" id="UP000887575">
    <property type="component" value="Unassembled WGS sequence"/>
</dbReference>
<dbReference type="WBParaSite" id="MBELARI_LOCUS17718">
    <property type="protein sequence ID" value="MBELARI_LOCUS17718"/>
    <property type="gene ID" value="MBELARI_LOCUS17718"/>
</dbReference>
<protein>
    <recommendedName>
        <fullName evidence="2">Carboxypeptidase</fullName>
        <ecNumber evidence="2">3.4.16.-</ecNumber>
    </recommendedName>
</protein>
<dbReference type="Gene3D" id="3.40.50.1820">
    <property type="entry name" value="alpha/beta hydrolase"/>
    <property type="match status" value="1"/>
</dbReference>
<evidence type="ECO:0000313" key="4">
    <source>
        <dbReference type="WBParaSite" id="MBELARI_LOCUS17718"/>
    </source>
</evidence>
<keyword evidence="3" id="KW-1185">Reference proteome</keyword>
<feature type="chain" id="PRO_5041771904" description="Carboxypeptidase" evidence="2">
    <location>
        <begin position="23"/>
        <end position="570"/>
    </location>
</feature>
<evidence type="ECO:0000313" key="3">
    <source>
        <dbReference type="Proteomes" id="UP000887575"/>
    </source>
</evidence>
<accession>A0AAF3EU74</accession>
<dbReference type="InterPro" id="IPR001563">
    <property type="entry name" value="Peptidase_S10"/>
</dbReference>
<dbReference type="PROSITE" id="PS00560">
    <property type="entry name" value="CARBOXYPEPT_SER_HIS"/>
    <property type="match status" value="1"/>
</dbReference>
<evidence type="ECO:0000256" key="2">
    <source>
        <dbReference type="RuleBase" id="RU361156"/>
    </source>
</evidence>
<keyword evidence="2" id="KW-0121">Carboxypeptidase</keyword>
<dbReference type="InterPro" id="IPR018202">
    <property type="entry name" value="Ser_caboxypep_ser_AS"/>
</dbReference>
<dbReference type="Pfam" id="PF00450">
    <property type="entry name" value="Peptidase_S10"/>
    <property type="match status" value="1"/>
</dbReference>
<dbReference type="PANTHER" id="PTHR11802">
    <property type="entry name" value="SERINE PROTEASE FAMILY S10 SERINE CARBOXYPEPTIDASE"/>
    <property type="match status" value="1"/>
</dbReference>
<keyword evidence="2" id="KW-0378">Hydrolase</keyword>
<evidence type="ECO:0000256" key="1">
    <source>
        <dbReference type="ARBA" id="ARBA00009431"/>
    </source>
</evidence>
<organism evidence="3 4">
    <name type="scientific">Mesorhabditis belari</name>
    <dbReference type="NCBI Taxonomy" id="2138241"/>
    <lineage>
        <taxon>Eukaryota</taxon>
        <taxon>Metazoa</taxon>
        <taxon>Ecdysozoa</taxon>
        <taxon>Nematoda</taxon>
        <taxon>Chromadorea</taxon>
        <taxon>Rhabditida</taxon>
        <taxon>Rhabditina</taxon>
        <taxon>Rhabditomorpha</taxon>
        <taxon>Rhabditoidea</taxon>
        <taxon>Rhabditidae</taxon>
        <taxon>Mesorhabditinae</taxon>
        <taxon>Mesorhabditis</taxon>
    </lineage>
</organism>
<dbReference type="AlphaFoldDB" id="A0AAF3EU74"/>
<dbReference type="InterPro" id="IPR029058">
    <property type="entry name" value="AB_hydrolase_fold"/>
</dbReference>
<dbReference type="InterPro" id="IPR033124">
    <property type="entry name" value="Ser_caboxypep_his_AS"/>
</dbReference>
<dbReference type="PROSITE" id="PS00131">
    <property type="entry name" value="CARBOXYPEPT_SER_SER"/>
    <property type="match status" value="1"/>
</dbReference>
<keyword evidence="2" id="KW-0645">Protease</keyword>
<keyword evidence="2" id="KW-0732">Signal</keyword>
<comment type="similarity">
    <text evidence="1 2">Belongs to the peptidase S10 family.</text>
</comment>
<sequence>MAEMQKLLVVLIIFGNFCEILAAGEDDRVQLPGVTFDINYGLYSGYLNAGNNGNWKMHYWLIESKSDPTKDPVLVWFQGGPGCSSFGGAFEEMGPFYINFDVQTLFENKYSWNSKANILFLESPIGVGFSYDTTNVDYSVANDTQSAGQNYQALKDFFTTVQPKYADRSFFLSGESYAGVYIPMLSARLTEGIISNDFPNKNFQGAAIGNGFMHVPKLFNSLVLWSVYHGKVSLNDWDYMKQTCTKGSQALYDVDNYDFQQYLTSKDGNGMDFESDKSKCGDLVMKAISVPDPNDAYNYYQDCYNPDFSNWTEPPMDEQYPALKHRIRKRSIVNSNPSINTATLFNYESSDTQLGYPCWNWMAVRKYANRPDVQKALHIDEAWQRAGINESSRNWHMCNGPLYEQYKITFPDQQQFFDTVLQKTQNPNFRFLIYNGDVDTVCNYLGDAWFARKVAKDNGFDTTADIVPWAYQTQLAGFLQRYQRDKDNVMIDVLTVKGAGHMVPNDRPAQSLQMINNFMASTGPNYNSTDNADPTPNLANFNPNLQKTSSAPPIRISLLFLLPILQLFIC</sequence>
<feature type="signal peptide" evidence="2">
    <location>
        <begin position="1"/>
        <end position="22"/>
    </location>
</feature>
<name>A0AAF3EU74_9BILA</name>
<dbReference type="SUPFAM" id="SSF53474">
    <property type="entry name" value="alpha/beta-Hydrolases"/>
    <property type="match status" value="1"/>
</dbReference>
<dbReference type="FunFam" id="3.40.50.12670:FF:000002">
    <property type="entry name" value="Carboxypeptidase"/>
    <property type="match status" value="1"/>
</dbReference>